<dbReference type="SUPFAM" id="SSF50341">
    <property type="entry name" value="CheW-like"/>
    <property type="match status" value="1"/>
</dbReference>
<keyword evidence="4" id="KW-1185">Reference proteome</keyword>
<comment type="caution">
    <text evidence="3">The sequence shown here is derived from an EMBL/GenBank/DDBJ whole genome shotgun (WGS) entry which is preliminary data.</text>
</comment>
<proteinExistence type="predicted"/>
<reference evidence="3 4" key="1">
    <citation type="submission" date="2018-10" db="EMBL/GenBank/DDBJ databases">
        <title>Natronolimnobius sp. XQ-INN 246 isolated from Inner Mongolia Autonomous Region of China.</title>
        <authorList>
            <person name="Xue Q."/>
        </authorList>
    </citation>
    <scope>NUCLEOTIDE SEQUENCE [LARGE SCALE GENOMIC DNA]</scope>
    <source>
        <strain evidence="3 4">XQ-INN 246</strain>
    </source>
</reference>
<feature type="domain" description="CheW-like" evidence="2">
    <location>
        <begin position="222"/>
        <end position="368"/>
    </location>
</feature>
<dbReference type="GO" id="GO:0005829">
    <property type="term" value="C:cytosol"/>
    <property type="evidence" value="ECO:0007669"/>
    <property type="project" value="TreeGrafter"/>
</dbReference>
<organism evidence="3 4">
    <name type="scientific">Salinadaptatus halalkaliphilus</name>
    <dbReference type="NCBI Taxonomy" id="2419781"/>
    <lineage>
        <taxon>Archaea</taxon>
        <taxon>Methanobacteriati</taxon>
        <taxon>Methanobacteriota</taxon>
        <taxon>Stenosarchaea group</taxon>
        <taxon>Halobacteria</taxon>
        <taxon>Halobacteriales</taxon>
        <taxon>Natrialbaceae</taxon>
        <taxon>Salinadaptatus</taxon>
    </lineage>
</organism>
<dbReference type="Gene3D" id="2.30.30.40">
    <property type="entry name" value="SH3 Domains"/>
    <property type="match status" value="1"/>
</dbReference>
<dbReference type="Gene3D" id="2.40.50.180">
    <property type="entry name" value="CheA-289, Domain 4"/>
    <property type="match status" value="1"/>
</dbReference>
<evidence type="ECO:0000256" key="1">
    <source>
        <dbReference type="SAM" id="MobiDB-lite"/>
    </source>
</evidence>
<evidence type="ECO:0000313" key="3">
    <source>
        <dbReference type="EMBL" id="THE63644.1"/>
    </source>
</evidence>
<name>A0A4S3THY1_9EURY</name>
<dbReference type="AlphaFoldDB" id="A0A4S3THY1"/>
<dbReference type="GO" id="GO:0007165">
    <property type="term" value="P:signal transduction"/>
    <property type="evidence" value="ECO:0007669"/>
    <property type="project" value="InterPro"/>
</dbReference>
<dbReference type="PANTHER" id="PTHR22617">
    <property type="entry name" value="CHEMOTAXIS SENSOR HISTIDINE KINASE-RELATED"/>
    <property type="match status" value="1"/>
</dbReference>
<dbReference type="PANTHER" id="PTHR22617:SF23">
    <property type="entry name" value="CHEMOTAXIS PROTEIN CHEW"/>
    <property type="match status" value="1"/>
</dbReference>
<dbReference type="Pfam" id="PF01584">
    <property type="entry name" value="CheW"/>
    <property type="match status" value="1"/>
</dbReference>
<feature type="compositionally biased region" description="Acidic residues" evidence="1">
    <location>
        <begin position="20"/>
        <end position="42"/>
    </location>
</feature>
<accession>A0A4S3THY1</accession>
<feature type="compositionally biased region" description="Basic and acidic residues" evidence="1">
    <location>
        <begin position="1"/>
        <end position="19"/>
    </location>
</feature>
<dbReference type="GO" id="GO:0006935">
    <property type="term" value="P:chemotaxis"/>
    <property type="evidence" value="ECO:0007669"/>
    <property type="project" value="InterPro"/>
</dbReference>
<feature type="compositionally biased region" description="Low complexity" evidence="1">
    <location>
        <begin position="104"/>
        <end position="119"/>
    </location>
</feature>
<dbReference type="InterPro" id="IPR036061">
    <property type="entry name" value="CheW-like_dom_sf"/>
</dbReference>
<dbReference type="EMBL" id="RBZW01000058">
    <property type="protein sequence ID" value="THE63644.1"/>
    <property type="molecule type" value="Genomic_DNA"/>
</dbReference>
<feature type="region of interest" description="Disordered" evidence="1">
    <location>
        <begin position="1"/>
        <end position="158"/>
    </location>
</feature>
<dbReference type="PROSITE" id="PS50851">
    <property type="entry name" value="CHEW"/>
    <property type="match status" value="1"/>
</dbReference>
<dbReference type="OrthoDB" id="115049at2157"/>
<protein>
    <submittedName>
        <fullName evidence="3">Chemotaxis protein CheW</fullName>
    </submittedName>
</protein>
<dbReference type="RefSeq" id="WP_141465992.1">
    <property type="nucleotide sequence ID" value="NZ_RBZW01000058.1"/>
</dbReference>
<dbReference type="Proteomes" id="UP000318864">
    <property type="component" value="Unassembled WGS sequence"/>
</dbReference>
<dbReference type="InterPro" id="IPR002545">
    <property type="entry name" value="CheW-lke_dom"/>
</dbReference>
<sequence>MTDDRARRIRDLRNRRSSDGDDEQSGDAPDEGDAGTTDEEAVPDGNGSATEDDAAGDAETAAEDSDAVAENTEAEDDSDDDPSHPGETESAAGSSTDEQPAPPSVASEPVSSDGSASTDAGDELTFDESSIPAADAAEPTVSDHEASPMVDSQQSAESAFGGAIADASIMSEFVDDIGDEATADAAAVADTEGYGAGAAGRGAAVFEQGDSLVASTHDDDDTIQMLEFYLNDSRYAVEIEQISAIVEMKEITRFPRGPDAIDGVTDLRGEITAVLDPTVMLDIERNERSDDQYIVVLERDDDKQKLGVRVTDVSQAVTYRTSQIDETASVMDAAEEHEFINGIIKKSTDDRTELVTWLDTATLIEHTG</sequence>
<feature type="compositionally biased region" description="Acidic residues" evidence="1">
    <location>
        <begin position="50"/>
        <end position="80"/>
    </location>
</feature>
<evidence type="ECO:0000313" key="4">
    <source>
        <dbReference type="Proteomes" id="UP000318864"/>
    </source>
</evidence>
<dbReference type="SMART" id="SM00260">
    <property type="entry name" value="CheW"/>
    <property type="match status" value="1"/>
</dbReference>
<evidence type="ECO:0000259" key="2">
    <source>
        <dbReference type="PROSITE" id="PS50851"/>
    </source>
</evidence>
<gene>
    <name evidence="3" type="ORF">D8Y22_17685</name>
</gene>
<dbReference type="InterPro" id="IPR039315">
    <property type="entry name" value="CheW"/>
</dbReference>